<keyword evidence="4" id="KW-1015">Disulfide bond</keyword>
<accession>A0A2T6AJ36</accession>
<evidence type="ECO:0000256" key="1">
    <source>
        <dbReference type="ARBA" id="ARBA00005791"/>
    </source>
</evidence>
<dbReference type="GO" id="GO:0016491">
    <property type="term" value="F:oxidoreductase activity"/>
    <property type="evidence" value="ECO:0007669"/>
    <property type="project" value="UniProtKB-KW"/>
</dbReference>
<evidence type="ECO:0000256" key="2">
    <source>
        <dbReference type="ARBA" id="ARBA00022729"/>
    </source>
</evidence>
<reference evidence="7 8" key="1">
    <citation type="submission" date="2018-04" db="EMBL/GenBank/DDBJ databases">
        <title>Genomic Encyclopedia of Archaeal and Bacterial Type Strains, Phase II (KMG-II): from individual species to whole genera.</title>
        <authorList>
            <person name="Goeker M."/>
        </authorList>
    </citation>
    <scope>NUCLEOTIDE SEQUENCE [LARGE SCALE GENOMIC DNA]</scope>
    <source>
        <strain evidence="7 8">DSM 29329</strain>
    </source>
</reference>
<dbReference type="Gene3D" id="3.40.30.10">
    <property type="entry name" value="Glutaredoxin"/>
    <property type="match status" value="1"/>
</dbReference>
<dbReference type="Pfam" id="PF13462">
    <property type="entry name" value="Thioredoxin_4"/>
    <property type="match status" value="1"/>
</dbReference>
<dbReference type="OrthoDB" id="8478320at2"/>
<evidence type="ECO:0000313" key="7">
    <source>
        <dbReference type="EMBL" id="PTX43817.1"/>
    </source>
</evidence>
<feature type="domain" description="Thioredoxin-like fold" evidence="6">
    <location>
        <begin position="51"/>
        <end position="219"/>
    </location>
</feature>
<keyword evidence="8" id="KW-1185">Reference proteome</keyword>
<dbReference type="SUPFAM" id="SSF52833">
    <property type="entry name" value="Thioredoxin-like"/>
    <property type="match status" value="1"/>
</dbReference>
<evidence type="ECO:0000313" key="8">
    <source>
        <dbReference type="Proteomes" id="UP000244069"/>
    </source>
</evidence>
<keyword evidence="2" id="KW-0732">Signal</keyword>
<dbReference type="PANTHER" id="PTHR13887:SF14">
    <property type="entry name" value="DISULFIDE BOND FORMATION PROTEIN D"/>
    <property type="match status" value="1"/>
</dbReference>
<comment type="similarity">
    <text evidence="1">Belongs to the thioredoxin family. DsbA subfamily.</text>
</comment>
<dbReference type="Proteomes" id="UP000244069">
    <property type="component" value="Unassembled WGS sequence"/>
</dbReference>
<dbReference type="InterPro" id="IPR012336">
    <property type="entry name" value="Thioredoxin-like_fold"/>
</dbReference>
<comment type="caution">
    <text evidence="7">The sequence shown here is derived from an EMBL/GenBank/DDBJ whole genome shotgun (WGS) entry which is preliminary data.</text>
</comment>
<dbReference type="InterPro" id="IPR036249">
    <property type="entry name" value="Thioredoxin-like_sf"/>
</dbReference>
<dbReference type="EMBL" id="QBKN01000024">
    <property type="protein sequence ID" value="PTX43817.1"/>
    <property type="molecule type" value="Genomic_DNA"/>
</dbReference>
<dbReference type="RefSeq" id="WP_107977972.1">
    <property type="nucleotide sequence ID" value="NZ_BMEZ01000024.1"/>
</dbReference>
<evidence type="ECO:0000256" key="5">
    <source>
        <dbReference type="ARBA" id="ARBA00023284"/>
    </source>
</evidence>
<protein>
    <submittedName>
        <fullName evidence="7">Thioredoxin-like protein</fullName>
    </submittedName>
</protein>
<dbReference type="PANTHER" id="PTHR13887">
    <property type="entry name" value="GLUTATHIONE S-TRANSFERASE KAPPA"/>
    <property type="match status" value="1"/>
</dbReference>
<dbReference type="AlphaFoldDB" id="A0A2T6AJ36"/>
<keyword evidence="3" id="KW-0560">Oxidoreductase</keyword>
<evidence type="ECO:0000256" key="4">
    <source>
        <dbReference type="ARBA" id="ARBA00023157"/>
    </source>
</evidence>
<evidence type="ECO:0000259" key="6">
    <source>
        <dbReference type="Pfam" id="PF13462"/>
    </source>
</evidence>
<keyword evidence="5" id="KW-0676">Redox-active center</keyword>
<organism evidence="7 8">
    <name type="scientific">Allosediminivita pacifica</name>
    <dbReference type="NCBI Taxonomy" id="1267769"/>
    <lineage>
        <taxon>Bacteria</taxon>
        <taxon>Pseudomonadati</taxon>
        <taxon>Pseudomonadota</taxon>
        <taxon>Alphaproteobacteria</taxon>
        <taxon>Rhodobacterales</taxon>
        <taxon>Paracoccaceae</taxon>
        <taxon>Allosediminivita</taxon>
    </lineage>
</organism>
<evidence type="ECO:0000256" key="3">
    <source>
        <dbReference type="ARBA" id="ARBA00023002"/>
    </source>
</evidence>
<name>A0A2T6AJ36_9RHOB</name>
<proteinExistence type="inferred from homology"/>
<gene>
    <name evidence="7" type="ORF">C8N44_12429</name>
</gene>
<sequence length="223" mass="24557">MKRILTTALGAIAVTAAAVWWFALRAPEPAMAQTAEPVADASGTSEQFGVTEMTMGAEDAPIEVIEYGSFTCPHCARFHNDVLPEIEENYIDTGEVKFTFREVYFDKYGMWASLIARCDGGTERFFGLADMFYSTQSEWVRAGSEGAIADELRKIGRIGGLDSDRIDACLADGDKLQSLLEWYQANAEAHDITATPSFVIDGEKYSNMPYDDFAEVLDAKLGE</sequence>